<dbReference type="InterPro" id="IPR008969">
    <property type="entry name" value="CarboxyPept-like_regulatory"/>
</dbReference>
<dbReference type="PANTHER" id="PTHR40980">
    <property type="entry name" value="PLUG DOMAIN-CONTAINING PROTEIN"/>
    <property type="match status" value="1"/>
</dbReference>
<comment type="similarity">
    <text evidence="8 9">Belongs to the TonB-dependent receptor family.</text>
</comment>
<evidence type="ECO:0000256" key="8">
    <source>
        <dbReference type="PROSITE-ProRule" id="PRU01360"/>
    </source>
</evidence>
<protein>
    <submittedName>
        <fullName evidence="13">TonB-dependent receptor</fullName>
    </submittedName>
</protein>
<evidence type="ECO:0000256" key="7">
    <source>
        <dbReference type="ARBA" id="ARBA00023237"/>
    </source>
</evidence>
<dbReference type="SUPFAM" id="SSF56935">
    <property type="entry name" value="Porins"/>
    <property type="match status" value="1"/>
</dbReference>
<keyword evidence="7 8" id="KW-0998">Cell outer membrane</keyword>
<dbReference type="GO" id="GO:0009279">
    <property type="term" value="C:cell outer membrane"/>
    <property type="evidence" value="ECO:0007669"/>
    <property type="project" value="UniProtKB-SubCell"/>
</dbReference>
<evidence type="ECO:0000256" key="4">
    <source>
        <dbReference type="ARBA" id="ARBA00022692"/>
    </source>
</evidence>
<evidence type="ECO:0000256" key="5">
    <source>
        <dbReference type="ARBA" id="ARBA00023077"/>
    </source>
</evidence>
<dbReference type="CDD" id="cd01347">
    <property type="entry name" value="ligand_gated_channel"/>
    <property type="match status" value="1"/>
</dbReference>
<gene>
    <name evidence="13" type="ORF">P0Y49_07810</name>
</gene>
<keyword evidence="2 8" id="KW-0813">Transport</keyword>
<evidence type="ECO:0000256" key="2">
    <source>
        <dbReference type="ARBA" id="ARBA00022448"/>
    </source>
</evidence>
<comment type="subcellular location">
    <subcellularLocation>
        <location evidence="1 8">Cell outer membrane</location>
        <topology evidence="1 8">Multi-pass membrane protein</topology>
    </subcellularLocation>
</comment>
<dbReference type="InterPro" id="IPR036942">
    <property type="entry name" value="Beta-barrel_TonB_sf"/>
</dbReference>
<evidence type="ECO:0000259" key="11">
    <source>
        <dbReference type="Pfam" id="PF00593"/>
    </source>
</evidence>
<dbReference type="Pfam" id="PF07715">
    <property type="entry name" value="Plug"/>
    <property type="match status" value="1"/>
</dbReference>
<evidence type="ECO:0000256" key="3">
    <source>
        <dbReference type="ARBA" id="ARBA00022452"/>
    </source>
</evidence>
<keyword evidence="10" id="KW-0732">Signal</keyword>
<dbReference type="EMBL" id="CP119313">
    <property type="protein sequence ID" value="WEK21043.1"/>
    <property type="molecule type" value="Genomic_DNA"/>
</dbReference>
<keyword evidence="3 8" id="KW-1134">Transmembrane beta strand</keyword>
<name>A0AAJ5WBM2_9SPHI</name>
<evidence type="ECO:0000256" key="6">
    <source>
        <dbReference type="ARBA" id="ARBA00023136"/>
    </source>
</evidence>
<evidence type="ECO:0000256" key="1">
    <source>
        <dbReference type="ARBA" id="ARBA00004571"/>
    </source>
</evidence>
<dbReference type="Pfam" id="PF13715">
    <property type="entry name" value="CarbopepD_reg_2"/>
    <property type="match status" value="1"/>
</dbReference>
<feature type="chain" id="PRO_5042500392" evidence="10">
    <location>
        <begin position="26"/>
        <end position="926"/>
    </location>
</feature>
<dbReference type="InterPro" id="IPR039426">
    <property type="entry name" value="TonB-dep_rcpt-like"/>
</dbReference>
<dbReference type="AlphaFoldDB" id="A0AAJ5WBM2"/>
<accession>A0AAJ5WBM2</accession>
<dbReference type="PROSITE" id="PS52016">
    <property type="entry name" value="TONB_DEPENDENT_REC_3"/>
    <property type="match status" value="1"/>
</dbReference>
<sequence>MKHFYHLSRFLLLFLCILYSLNGSAQAIKGKVTDAVTKEPIVGTSVLMKENGKVEFVQLDGNFNFKHVKQGDYQLEFHYLSYRTKKVKVSVNPKKTTYLSVELESNTEELKAVTIAGDGGSTDKRSRTLEKDANQLVNIVSSRNIELSPDITVANVMQRISGVTIERSSSGEGRYPIIRGMEKRYINTLVNGIKIPSPDNKNRFIPLDLFPAELLERIEVSKTLIPSMEGDAIGGTINLVMKDAPAKTLFNVNFTAGYNTVFADRPFSAFSRSSIDKLSPSELNGNNYRALPSDFPTDNLNFSNKSNPINTNLGVTFGSRFGKDNRFGFIVSGSYQNNYTGNNSLFFLPNAHPGVNNVPQFPELQARSYSQQSRRLGLNSKLDYKINDKNKISLINVFVRLDDYQSRMISDTIALSSLVDGMSRSKWQYQSIYNATLQGNHQLLKSTKVDWSLAYSDANNHIPDQAEFIHEFPIASTAVSGDRVQGMKRIWTHNGDKDYSAYLNFTNSFDLLSRKFELKFGGVERNKTRDNYYSAYSLDPTPGELYTNVNDAVLGFKTPDAALFSPDGNNYTFKENIAAGYVQGKWQLTDKLEALGGLRVENTSQNYNTQLPTSVPFKTGKITYTDFLPSAIFKYVLKENQNLRLSYYKALARPGFAELIPDGQQGDIFKESGNPSGLNHTTADNLDLRYELFPKNADEILVGVFYKKIHDPIEIATNVKNPLTSLKVGITELMLIPQNFGDATNYGFEFVYTKYFGPFGVVANYTYTKSKITSDKLMSYRNDAGQVMSKILSETRPLQGQSNHIGNLALLYKDPNAGLDVQVAFVYTGERIALVSPNYGLDYWQAPTVRLDFSVEKRLNKSFSIYGKANNLTNTPYVLELHQSYNDYLNAPGARPLNLQTDPDHKITVQKDYFKPSFLLGVRYKL</sequence>
<dbReference type="SUPFAM" id="SSF49464">
    <property type="entry name" value="Carboxypeptidase regulatory domain-like"/>
    <property type="match status" value="1"/>
</dbReference>
<dbReference type="PANTHER" id="PTHR40980:SF4">
    <property type="entry name" value="TONB-DEPENDENT RECEPTOR-LIKE BETA-BARREL DOMAIN-CONTAINING PROTEIN"/>
    <property type="match status" value="1"/>
</dbReference>
<evidence type="ECO:0000259" key="12">
    <source>
        <dbReference type="Pfam" id="PF07715"/>
    </source>
</evidence>
<keyword evidence="13" id="KW-0675">Receptor</keyword>
<feature type="signal peptide" evidence="10">
    <location>
        <begin position="1"/>
        <end position="25"/>
    </location>
</feature>
<evidence type="ECO:0000256" key="10">
    <source>
        <dbReference type="SAM" id="SignalP"/>
    </source>
</evidence>
<dbReference type="Pfam" id="PF00593">
    <property type="entry name" value="TonB_dep_Rec_b-barrel"/>
    <property type="match status" value="1"/>
</dbReference>
<feature type="domain" description="TonB-dependent receptor-like beta-barrel" evidence="11">
    <location>
        <begin position="427"/>
        <end position="872"/>
    </location>
</feature>
<evidence type="ECO:0000313" key="13">
    <source>
        <dbReference type="EMBL" id="WEK21043.1"/>
    </source>
</evidence>
<dbReference type="InterPro" id="IPR000531">
    <property type="entry name" value="Beta-barrel_TonB"/>
</dbReference>
<feature type="domain" description="TonB-dependent receptor plug" evidence="12">
    <location>
        <begin position="131"/>
        <end position="236"/>
    </location>
</feature>
<dbReference type="Gene3D" id="2.40.170.20">
    <property type="entry name" value="TonB-dependent receptor, beta-barrel domain"/>
    <property type="match status" value="1"/>
</dbReference>
<evidence type="ECO:0000256" key="9">
    <source>
        <dbReference type="RuleBase" id="RU003357"/>
    </source>
</evidence>
<dbReference type="Proteomes" id="UP001214530">
    <property type="component" value="Chromosome"/>
</dbReference>
<dbReference type="Gene3D" id="2.60.40.1120">
    <property type="entry name" value="Carboxypeptidase-like, regulatory domain"/>
    <property type="match status" value="1"/>
</dbReference>
<dbReference type="InterPro" id="IPR037066">
    <property type="entry name" value="Plug_dom_sf"/>
</dbReference>
<keyword evidence="6 8" id="KW-0472">Membrane</keyword>
<dbReference type="Gene3D" id="2.170.130.10">
    <property type="entry name" value="TonB-dependent receptor, plug domain"/>
    <property type="match status" value="1"/>
</dbReference>
<keyword evidence="5 9" id="KW-0798">TonB box</keyword>
<reference evidence="13" key="1">
    <citation type="submission" date="2023-03" db="EMBL/GenBank/DDBJ databases">
        <title>Andean soil-derived lignocellulolytic bacterial consortium as a source of novel taxa and putative plastic-active enzymes.</title>
        <authorList>
            <person name="Diaz-Garcia L."/>
            <person name="Chuvochina M."/>
            <person name="Feuerriegel G."/>
            <person name="Bunk B."/>
            <person name="Sproer C."/>
            <person name="Streit W.R."/>
            <person name="Rodriguez L.M."/>
            <person name="Overmann J."/>
            <person name="Jimenez D.J."/>
        </authorList>
    </citation>
    <scope>NUCLEOTIDE SEQUENCE</scope>
    <source>
        <strain evidence="13">MAG 3858</strain>
    </source>
</reference>
<organism evidence="13 14">
    <name type="scientific">Candidatus Pedobacter colombiensis</name>
    <dbReference type="NCBI Taxonomy" id="3121371"/>
    <lineage>
        <taxon>Bacteria</taxon>
        <taxon>Pseudomonadati</taxon>
        <taxon>Bacteroidota</taxon>
        <taxon>Sphingobacteriia</taxon>
        <taxon>Sphingobacteriales</taxon>
        <taxon>Sphingobacteriaceae</taxon>
        <taxon>Pedobacter</taxon>
    </lineage>
</organism>
<dbReference type="InterPro" id="IPR012910">
    <property type="entry name" value="Plug_dom"/>
</dbReference>
<keyword evidence="4 8" id="KW-0812">Transmembrane</keyword>
<proteinExistence type="inferred from homology"/>
<evidence type="ECO:0000313" key="14">
    <source>
        <dbReference type="Proteomes" id="UP001214530"/>
    </source>
</evidence>